<sequence>MSHSATSIAPASGKDIAGAVEQLINFTDLPKWEPLFDSYLRGCGPDGVAKLGDTLRELSHRLNYFVLNRDEHHVPAIVFSVPAMFSTPPAHEDDVQIAGGFDQTEASFELRVADEFSMDDLDMDLVLAEPEDVEMLLAPIDTPQPVNAGGKMKGTTALRKKEVEEVARVEESKDQPTVTGWTMTTRSMARTKLKVVQEHLEPEQIAGKKMGMRLRSEEKKARAKTVKQAKVEQQARVNIEKSQARSVRKQSKGKPTASGKGRARK</sequence>
<dbReference type="EMBL" id="KV417273">
    <property type="protein sequence ID" value="KZO99223.1"/>
    <property type="molecule type" value="Genomic_DNA"/>
</dbReference>
<reference evidence="2 3" key="1">
    <citation type="journal article" date="2016" name="Mol. Biol. Evol.">
        <title>Comparative Genomics of Early-Diverging Mushroom-Forming Fungi Provides Insights into the Origins of Lignocellulose Decay Capabilities.</title>
        <authorList>
            <person name="Nagy L.G."/>
            <person name="Riley R."/>
            <person name="Tritt A."/>
            <person name="Adam C."/>
            <person name="Daum C."/>
            <person name="Floudas D."/>
            <person name="Sun H."/>
            <person name="Yadav J.S."/>
            <person name="Pangilinan J."/>
            <person name="Larsson K.H."/>
            <person name="Matsuura K."/>
            <person name="Barry K."/>
            <person name="Labutti K."/>
            <person name="Kuo R."/>
            <person name="Ohm R.A."/>
            <person name="Bhattacharya S.S."/>
            <person name="Shirouzu T."/>
            <person name="Yoshinaga Y."/>
            <person name="Martin F.M."/>
            <person name="Grigoriev I.V."/>
            <person name="Hibbett D.S."/>
        </authorList>
    </citation>
    <scope>NUCLEOTIDE SEQUENCE [LARGE SCALE GENOMIC DNA]</scope>
    <source>
        <strain evidence="2 3">TUFC12733</strain>
    </source>
</reference>
<proteinExistence type="predicted"/>
<feature type="region of interest" description="Disordered" evidence="1">
    <location>
        <begin position="207"/>
        <end position="265"/>
    </location>
</feature>
<organism evidence="2 3">
    <name type="scientific">Calocera viscosa (strain TUFC12733)</name>
    <dbReference type="NCBI Taxonomy" id="1330018"/>
    <lineage>
        <taxon>Eukaryota</taxon>
        <taxon>Fungi</taxon>
        <taxon>Dikarya</taxon>
        <taxon>Basidiomycota</taxon>
        <taxon>Agaricomycotina</taxon>
        <taxon>Dacrymycetes</taxon>
        <taxon>Dacrymycetales</taxon>
        <taxon>Dacrymycetaceae</taxon>
        <taxon>Calocera</taxon>
    </lineage>
</organism>
<dbReference type="AlphaFoldDB" id="A0A167PXL2"/>
<evidence type="ECO:0000313" key="3">
    <source>
        <dbReference type="Proteomes" id="UP000076738"/>
    </source>
</evidence>
<protein>
    <submittedName>
        <fullName evidence="2">Uncharacterized protein</fullName>
    </submittedName>
</protein>
<accession>A0A167PXL2</accession>
<keyword evidence="3" id="KW-1185">Reference proteome</keyword>
<name>A0A167PXL2_CALVF</name>
<gene>
    <name evidence="2" type="ORF">CALVIDRAFT_405576</name>
</gene>
<evidence type="ECO:0000256" key="1">
    <source>
        <dbReference type="SAM" id="MobiDB-lite"/>
    </source>
</evidence>
<evidence type="ECO:0000313" key="2">
    <source>
        <dbReference type="EMBL" id="KZO99223.1"/>
    </source>
</evidence>
<dbReference type="Proteomes" id="UP000076738">
    <property type="component" value="Unassembled WGS sequence"/>
</dbReference>